<accession>H7EHT7</accession>
<dbReference type="PATRIC" id="fig|907348.3.peg.364"/>
<reference evidence="1 2" key="1">
    <citation type="submission" date="2011-09" db="EMBL/GenBank/DDBJ databases">
        <title>The draft genome of Treponema saccharophilum DSM 2985.</title>
        <authorList>
            <consortium name="US DOE Joint Genome Institute (JGI-PGF)"/>
            <person name="Lucas S."/>
            <person name="Copeland A."/>
            <person name="Lapidus A."/>
            <person name="Glavina del Rio T."/>
            <person name="Dalin E."/>
            <person name="Tice H."/>
            <person name="Bruce D."/>
            <person name="Goodwin L."/>
            <person name="Pitluck S."/>
            <person name="Peters L."/>
            <person name="Kyrpides N."/>
            <person name="Mavromatis K."/>
            <person name="Ivanova N."/>
            <person name="Markowitz V."/>
            <person name="Cheng J.-F."/>
            <person name="Hugenholtz P."/>
            <person name="Woyke T."/>
            <person name="Wu D."/>
            <person name="Gronow S."/>
            <person name="Wellnitz S."/>
            <person name="Brambilla E."/>
            <person name="Klenk H.-P."/>
            <person name="Eisen J.A."/>
        </authorList>
    </citation>
    <scope>NUCLEOTIDE SEQUENCE [LARGE SCALE GENOMIC DNA]</scope>
    <source>
        <strain evidence="1 2">DSM 2985</strain>
    </source>
</reference>
<dbReference type="RefSeq" id="WP_002702315.1">
    <property type="nucleotide sequence ID" value="NZ_AGRW01000030.1"/>
</dbReference>
<proteinExistence type="predicted"/>
<keyword evidence="2" id="KW-1185">Reference proteome</keyword>
<organism evidence="1 2">
    <name type="scientific">Treponema saccharophilum DSM 2985</name>
    <dbReference type="NCBI Taxonomy" id="907348"/>
    <lineage>
        <taxon>Bacteria</taxon>
        <taxon>Pseudomonadati</taxon>
        <taxon>Spirochaetota</taxon>
        <taxon>Spirochaetia</taxon>
        <taxon>Spirochaetales</taxon>
        <taxon>Treponemataceae</taxon>
        <taxon>Treponema</taxon>
    </lineage>
</organism>
<dbReference type="OrthoDB" id="9813673at2"/>
<comment type="caution">
    <text evidence="1">The sequence shown here is derived from an EMBL/GenBank/DDBJ whole genome shotgun (WGS) entry which is preliminary data.</text>
</comment>
<dbReference type="Proteomes" id="UP000003571">
    <property type="component" value="Unassembled WGS sequence"/>
</dbReference>
<dbReference type="AlphaFoldDB" id="H7EHT7"/>
<name>H7EHT7_9SPIR</name>
<evidence type="ECO:0008006" key="3">
    <source>
        <dbReference type="Google" id="ProtNLM"/>
    </source>
</evidence>
<evidence type="ECO:0000313" key="2">
    <source>
        <dbReference type="Proteomes" id="UP000003571"/>
    </source>
</evidence>
<gene>
    <name evidence="1" type="ORF">TresaDRAFT_2303</name>
</gene>
<dbReference type="STRING" id="907348.TresaDRAFT_2303"/>
<sequence length="311" mass="36047">MEKLIDFNSYPVSLVLASLLKDKSTGKNILFATNSYKTASGKQIKETDQITLKLIKNDLAAAIQPRVSKSEEEQAVRTRKKAEVFTPAWVCNKMNNHCDAEWFGRENVFNTEKGQDWIPTTEKIQFENPKDWQKYINSKRLEITCGEAPYIVSRYDATTGEIIPIHKRIGILDRKLRIVSENAQNEDDWLKWTYRAFQSVYGYEFQGDNLLIARINLLNTFVDYMQQHLQRNPDNKELKKIAGIIVWNFWQMDGITGTIPFRKPNKEDSQLSLFDFELGLNDSEPVAVDCKIYDWTAKKTLAYKSIKGNRI</sequence>
<dbReference type="EMBL" id="AGRW01000030">
    <property type="protein sequence ID" value="EIC02877.1"/>
    <property type="molecule type" value="Genomic_DNA"/>
</dbReference>
<dbReference type="eggNOG" id="COG1002">
    <property type="taxonomic scope" value="Bacteria"/>
</dbReference>
<protein>
    <recommendedName>
        <fullName evidence="3">Restriction endonuclease subunit M</fullName>
    </recommendedName>
</protein>
<evidence type="ECO:0000313" key="1">
    <source>
        <dbReference type="EMBL" id="EIC02877.1"/>
    </source>
</evidence>